<gene>
    <name evidence="4" type="primary">slpE</name>
</gene>
<proteinExistence type="predicted"/>
<dbReference type="RefSeq" id="WP_289429973.1">
    <property type="nucleotide sequence ID" value="NZ_CBDBYH010000001.1"/>
</dbReference>
<reference evidence="4" key="1">
    <citation type="submission" date="2016-11" db="EMBL/GenBank/DDBJ databases">
        <authorList>
            <person name="Jaros S."/>
            <person name="Januszkiewicz K."/>
            <person name="Wedrychowicz H."/>
        </authorList>
    </citation>
    <scope>NUCLEOTIDE SEQUENCE</scope>
    <source>
        <strain evidence="4">ATCC 367</strain>
    </source>
</reference>
<organism evidence="4">
    <name type="scientific">Levilactobacillus brevis</name>
    <name type="common">Lactobacillus brevis</name>
    <dbReference type="NCBI Taxonomy" id="1580"/>
    <lineage>
        <taxon>Bacteria</taxon>
        <taxon>Bacillati</taxon>
        <taxon>Bacillota</taxon>
        <taxon>Bacilli</taxon>
        <taxon>Lactobacillales</taxon>
        <taxon>Lactobacillaceae</taxon>
        <taxon>Levilactobacillus</taxon>
    </lineage>
</organism>
<evidence type="ECO:0000313" key="4">
    <source>
        <dbReference type="EMBL" id="AQY61772.1"/>
    </source>
</evidence>
<accession>A0A1U9WZ66</accession>
<feature type="chain" id="PRO_5012662732" evidence="2">
    <location>
        <begin position="31"/>
        <end position="495"/>
    </location>
</feature>
<name>A0A1U9WZ66_LEVBR</name>
<dbReference type="AlphaFoldDB" id="A0A1U9WZ66"/>
<dbReference type="InterPro" id="IPR025987">
    <property type="entry name" value="GW_dom"/>
</dbReference>
<feature type="signal peptide" evidence="2">
    <location>
        <begin position="1"/>
        <end position="30"/>
    </location>
</feature>
<dbReference type="PROSITE" id="PS51780">
    <property type="entry name" value="GW"/>
    <property type="match status" value="1"/>
</dbReference>
<feature type="compositionally biased region" description="Polar residues" evidence="1">
    <location>
        <begin position="450"/>
        <end position="464"/>
    </location>
</feature>
<evidence type="ECO:0000256" key="1">
    <source>
        <dbReference type="SAM" id="MobiDB-lite"/>
    </source>
</evidence>
<feature type="region of interest" description="Disordered" evidence="1">
    <location>
        <begin position="446"/>
        <end position="495"/>
    </location>
</feature>
<evidence type="ECO:0000256" key="2">
    <source>
        <dbReference type="SAM" id="SignalP"/>
    </source>
</evidence>
<protein>
    <submittedName>
        <fullName evidence="4">Major S-layer protein</fullName>
    </submittedName>
</protein>
<evidence type="ECO:0000259" key="3">
    <source>
        <dbReference type="PROSITE" id="PS51780"/>
    </source>
</evidence>
<feature type="domain" description="GW" evidence="3">
    <location>
        <begin position="141"/>
        <end position="226"/>
    </location>
</feature>
<dbReference type="EMBL" id="KY273133">
    <property type="protein sequence ID" value="AQY61772.1"/>
    <property type="molecule type" value="Genomic_DNA"/>
</dbReference>
<feature type="compositionally biased region" description="Low complexity" evidence="1">
    <location>
        <begin position="465"/>
        <end position="495"/>
    </location>
</feature>
<sequence>MQSSLKKSLYLGLAALSFAGVAAVSTTASAKSYATAGAYSTLKTDATKRNVEATGTNALYTKPGTVKGAKVVASKATMAKLASSKKSADYFRAYGVKTTNRGSVYYRVVSMDGKYRGYIYGGKSDTAFAGGIKSADTTTKATMPTNTTVYFKNPGTANVTWTAPKYTQYKAAKNVVNTTPFAGDTLTITDAATKTREGSLYYYVKDAQHPTVSGWIYSGAVTTDKTVAFNQATDVKVNFVDGSSVVTSGVLQSLFANNATNTAASTTPADAVGTAAGFSATAKATQDWADALLKGTGYSINLKSGSVTAANQAALLAAKTGDTITLNVTKNSEVTTPLYLKKAATTSTANDAESLTAYKTGDTASDTTVVVPSLTSGFKGVDGAAFTSATLKAFATSNNLTTLYTPTIGTGADAYYIKYTLSTAEDGTYGAKSAATLVYTASDKIKGESPASTTSNGDNGSVWGSTSTSSSSTSSSAASASSTEASTSSSASSAS</sequence>
<keyword evidence="2" id="KW-0732">Signal</keyword>